<dbReference type="Proteomes" id="UP000054047">
    <property type="component" value="Unassembled WGS sequence"/>
</dbReference>
<accession>A0A0C2C9M1</accession>
<organism evidence="2 3">
    <name type="scientific">Ancylostoma duodenale</name>
    <dbReference type="NCBI Taxonomy" id="51022"/>
    <lineage>
        <taxon>Eukaryota</taxon>
        <taxon>Metazoa</taxon>
        <taxon>Ecdysozoa</taxon>
        <taxon>Nematoda</taxon>
        <taxon>Chromadorea</taxon>
        <taxon>Rhabditida</taxon>
        <taxon>Rhabditina</taxon>
        <taxon>Rhabditomorpha</taxon>
        <taxon>Strongyloidea</taxon>
        <taxon>Ancylostomatidae</taxon>
        <taxon>Ancylostomatinae</taxon>
        <taxon>Ancylostoma</taxon>
    </lineage>
</organism>
<dbReference type="AlphaFoldDB" id="A0A0C2C9M1"/>
<keyword evidence="3" id="KW-1185">Reference proteome</keyword>
<name>A0A0C2C9M1_9BILA</name>
<evidence type="ECO:0000256" key="1">
    <source>
        <dbReference type="SAM" id="MobiDB-lite"/>
    </source>
</evidence>
<proteinExistence type="predicted"/>
<dbReference type="EMBL" id="KN769085">
    <property type="protein sequence ID" value="KIH46507.1"/>
    <property type="molecule type" value="Genomic_DNA"/>
</dbReference>
<sequence>MEMLLIEENGATTRETPTPALGNMARKKKKIRSNDLKAFLLQIDEEDNKNGLIVKKTDLKQGYRRLSRKKGKIESLLRKKESRYINQTTGRR</sequence>
<gene>
    <name evidence="2" type="ORF">ANCDUO_23440</name>
</gene>
<reference evidence="2 3" key="1">
    <citation type="submission" date="2013-12" db="EMBL/GenBank/DDBJ databases">
        <title>Draft genome of the parsitic nematode Ancylostoma duodenale.</title>
        <authorList>
            <person name="Mitreva M."/>
        </authorList>
    </citation>
    <scope>NUCLEOTIDE SEQUENCE [LARGE SCALE GENOMIC DNA]</scope>
    <source>
        <strain evidence="2 3">Zhejiang</strain>
    </source>
</reference>
<protein>
    <submittedName>
        <fullName evidence="2">Uncharacterized protein</fullName>
    </submittedName>
</protein>
<feature type="region of interest" description="Disordered" evidence="1">
    <location>
        <begin position="1"/>
        <end position="27"/>
    </location>
</feature>
<evidence type="ECO:0000313" key="2">
    <source>
        <dbReference type="EMBL" id="KIH46507.1"/>
    </source>
</evidence>
<evidence type="ECO:0000313" key="3">
    <source>
        <dbReference type="Proteomes" id="UP000054047"/>
    </source>
</evidence>